<keyword evidence="7" id="KW-1185">Reference proteome</keyword>
<dbReference type="GO" id="GO:0030313">
    <property type="term" value="C:cell envelope"/>
    <property type="evidence" value="ECO:0007669"/>
    <property type="project" value="UniProtKB-SubCell"/>
</dbReference>
<accession>A0A916X966</accession>
<feature type="domain" description="Multidrug resistance protein MdtA-like beta-barrel" evidence="4">
    <location>
        <begin position="207"/>
        <end position="290"/>
    </location>
</feature>
<reference evidence="6" key="2">
    <citation type="submission" date="2020-09" db="EMBL/GenBank/DDBJ databases">
        <authorList>
            <person name="Sun Q."/>
            <person name="Zhou Y."/>
        </authorList>
    </citation>
    <scope>NUCLEOTIDE SEQUENCE</scope>
    <source>
        <strain evidence="6">CGMCC 1.12919</strain>
    </source>
</reference>
<dbReference type="Gene3D" id="1.10.287.470">
    <property type="entry name" value="Helix hairpin bin"/>
    <property type="match status" value="1"/>
</dbReference>
<dbReference type="Pfam" id="PF25989">
    <property type="entry name" value="YknX_C"/>
    <property type="match status" value="1"/>
</dbReference>
<dbReference type="SUPFAM" id="SSF111369">
    <property type="entry name" value="HlyD-like secretion proteins"/>
    <property type="match status" value="1"/>
</dbReference>
<reference evidence="6" key="1">
    <citation type="journal article" date="2014" name="Int. J. Syst. Evol. Microbiol.">
        <title>Complete genome sequence of Corynebacterium casei LMG S-19264T (=DSM 44701T), isolated from a smear-ripened cheese.</title>
        <authorList>
            <consortium name="US DOE Joint Genome Institute (JGI-PGF)"/>
            <person name="Walter F."/>
            <person name="Albersmeier A."/>
            <person name="Kalinowski J."/>
            <person name="Ruckert C."/>
        </authorList>
    </citation>
    <scope>NUCLEOTIDE SEQUENCE</scope>
    <source>
        <strain evidence="6">CGMCC 1.12919</strain>
    </source>
</reference>
<dbReference type="InterPro" id="IPR058625">
    <property type="entry name" value="MdtA-like_BSH"/>
</dbReference>
<dbReference type="Gene3D" id="2.40.30.170">
    <property type="match status" value="1"/>
</dbReference>
<dbReference type="PANTHER" id="PTHR30158">
    <property type="entry name" value="ACRA/E-RELATED COMPONENT OF DRUG EFFLUX TRANSPORTER"/>
    <property type="match status" value="1"/>
</dbReference>
<evidence type="ECO:0000259" key="4">
    <source>
        <dbReference type="Pfam" id="PF25944"/>
    </source>
</evidence>
<proteinExistence type="inferred from homology"/>
<dbReference type="Gene3D" id="2.40.420.20">
    <property type="match status" value="1"/>
</dbReference>
<evidence type="ECO:0000259" key="2">
    <source>
        <dbReference type="Pfam" id="PF25876"/>
    </source>
</evidence>
<name>A0A916X966_9HYPH</name>
<dbReference type="Pfam" id="PF25876">
    <property type="entry name" value="HH_MFP_RND"/>
    <property type="match status" value="1"/>
</dbReference>
<dbReference type="InterPro" id="IPR058637">
    <property type="entry name" value="YknX-like_C"/>
</dbReference>
<dbReference type="InterPro" id="IPR006143">
    <property type="entry name" value="RND_pump_MFP"/>
</dbReference>
<dbReference type="Pfam" id="PF25917">
    <property type="entry name" value="BSH_RND"/>
    <property type="match status" value="1"/>
</dbReference>
<dbReference type="EMBL" id="BMGG01000002">
    <property type="protein sequence ID" value="GGC53828.1"/>
    <property type="molecule type" value="Genomic_DNA"/>
</dbReference>
<evidence type="ECO:0000256" key="1">
    <source>
        <dbReference type="ARBA" id="ARBA00009477"/>
    </source>
</evidence>
<feature type="domain" description="Multidrug resistance protein MdtA-like barrel-sandwich hybrid" evidence="3">
    <location>
        <begin position="62"/>
        <end position="192"/>
    </location>
</feature>
<dbReference type="RefSeq" id="WP_188608144.1">
    <property type="nucleotide sequence ID" value="NZ_BMGG01000002.1"/>
</dbReference>
<evidence type="ECO:0000259" key="3">
    <source>
        <dbReference type="Pfam" id="PF25917"/>
    </source>
</evidence>
<evidence type="ECO:0000259" key="5">
    <source>
        <dbReference type="Pfam" id="PF25989"/>
    </source>
</evidence>
<dbReference type="GO" id="GO:0046677">
    <property type="term" value="P:response to antibiotic"/>
    <property type="evidence" value="ECO:0007669"/>
    <property type="project" value="TreeGrafter"/>
</dbReference>
<gene>
    <name evidence="6" type="ORF">GCM10010994_11010</name>
</gene>
<evidence type="ECO:0000313" key="7">
    <source>
        <dbReference type="Proteomes" id="UP000637002"/>
    </source>
</evidence>
<comment type="similarity">
    <text evidence="1">Belongs to the membrane fusion protein (MFP) (TC 8.A.1) family.</text>
</comment>
<sequence length="375" mass="39136">MSREWTAAGLTTLLTALLILAPGLERALGQTPASVRVGTVIATRQPVTKALDFVGRVEAVERVEVRARVTGFIDAVLFKEGDKVEAGASLYRLEKPPFVAAVEQAQGALLKANGQVMNASAQRKRAEELLRSQSGSAAVRDQRVAEEETAKGDAAIAQASLETAKINLGYTDITAPIAGVIGRTKATKGNVVGPESGPLATIVSQDPMYVVIPVSQREFLDIQADERRAAGEALGVKISFSNGATYDKPGRINFIDTSVDRGTDTVAVRASVPNPSGTLIDGQLVRAQIAGTKAEEAVLVPQAALIADQQGVYVFVVEDGKAVVRRVALAGERGANAIIQSGLNGGEQVVVEGVEGLRPGTPVTASPVTPLASRS</sequence>
<dbReference type="GO" id="GO:0005886">
    <property type="term" value="C:plasma membrane"/>
    <property type="evidence" value="ECO:0007669"/>
    <property type="project" value="TreeGrafter"/>
</dbReference>
<dbReference type="AlphaFoldDB" id="A0A916X966"/>
<dbReference type="InterPro" id="IPR058624">
    <property type="entry name" value="MdtA-like_HH"/>
</dbReference>
<dbReference type="Proteomes" id="UP000637002">
    <property type="component" value="Unassembled WGS sequence"/>
</dbReference>
<dbReference type="GO" id="GO:0022857">
    <property type="term" value="F:transmembrane transporter activity"/>
    <property type="evidence" value="ECO:0007669"/>
    <property type="project" value="InterPro"/>
</dbReference>
<dbReference type="Pfam" id="PF25944">
    <property type="entry name" value="Beta-barrel_RND"/>
    <property type="match status" value="1"/>
</dbReference>
<protein>
    <submittedName>
        <fullName evidence="6">RND transporter MFP subunit</fullName>
    </submittedName>
</protein>
<dbReference type="InterPro" id="IPR058626">
    <property type="entry name" value="MdtA-like_b-barrel"/>
</dbReference>
<comment type="caution">
    <text evidence="6">The sequence shown here is derived from an EMBL/GenBank/DDBJ whole genome shotgun (WGS) entry which is preliminary data.</text>
</comment>
<dbReference type="Gene3D" id="2.40.50.100">
    <property type="match status" value="1"/>
</dbReference>
<evidence type="ECO:0000313" key="6">
    <source>
        <dbReference type="EMBL" id="GGC53828.1"/>
    </source>
</evidence>
<organism evidence="6 7">
    <name type="scientific">Chelatococcus reniformis</name>
    <dbReference type="NCBI Taxonomy" id="1494448"/>
    <lineage>
        <taxon>Bacteria</taxon>
        <taxon>Pseudomonadati</taxon>
        <taxon>Pseudomonadota</taxon>
        <taxon>Alphaproteobacteria</taxon>
        <taxon>Hyphomicrobiales</taxon>
        <taxon>Chelatococcaceae</taxon>
        <taxon>Chelatococcus</taxon>
    </lineage>
</organism>
<feature type="domain" description="Multidrug resistance protein MdtA-like alpha-helical hairpin" evidence="2">
    <location>
        <begin position="103"/>
        <end position="171"/>
    </location>
</feature>
<dbReference type="NCBIfam" id="TIGR01730">
    <property type="entry name" value="RND_mfp"/>
    <property type="match status" value="1"/>
</dbReference>
<dbReference type="PANTHER" id="PTHR30158:SF3">
    <property type="entry name" value="MULTIDRUG EFFLUX PUMP SUBUNIT ACRA-RELATED"/>
    <property type="match status" value="1"/>
</dbReference>
<feature type="domain" description="YknX-like C-terminal permuted SH3-like" evidence="5">
    <location>
        <begin position="299"/>
        <end position="364"/>
    </location>
</feature>